<dbReference type="AlphaFoldDB" id="A0ABD1LQU0"/>
<dbReference type="Proteomes" id="UP001603857">
    <property type="component" value="Unassembled WGS sequence"/>
</dbReference>
<gene>
    <name evidence="1" type="ORF">Fmac_024945</name>
</gene>
<name>A0ABD1LQU0_9FABA</name>
<keyword evidence="2" id="KW-1185">Reference proteome</keyword>
<comment type="caution">
    <text evidence="1">The sequence shown here is derived from an EMBL/GenBank/DDBJ whole genome shotgun (WGS) entry which is preliminary data.</text>
</comment>
<evidence type="ECO:0008006" key="3">
    <source>
        <dbReference type="Google" id="ProtNLM"/>
    </source>
</evidence>
<accession>A0ABD1LQU0</accession>
<evidence type="ECO:0000313" key="1">
    <source>
        <dbReference type="EMBL" id="KAL2325887.1"/>
    </source>
</evidence>
<reference evidence="1 2" key="1">
    <citation type="submission" date="2024-08" db="EMBL/GenBank/DDBJ databases">
        <title>Insights into the chromosomal genome structure of Flemingia macrophylla.</title>
        <authorList>
            <person name="Ding Y."/>
            <person name="Zhao Y."/>
            <person name="Bi W."/>
            <person name="Wu M."/>
            <person name="Zhao G."/>
            <person name="Gong Y."/>
            <person name="Li W."/>
            <person name="Zhang P."/>
        </authorList>
    </citation>
    <scope>NUCLEOTIDE SEQUENCE [LARGE SCALE GENOMIC DNA]</scope>
    <source>
        <strain evidence="1">DYQJB</strain>
        <tissue evidence="1">Leaf</tissue>
    </source>
</reference>
<evidence type="ECO:0000313" key="2">
    <source>
        <dbReference type="Proteomes" id="UP001603857"/>
    </source>
</evidence>
<dbReference type="EMBL" id="JBGMDY010000008">
    <property type="protein sequence ID" value="KAL2325887.1"/>
    <property type="molecule type" value="Genomic_DNA"/>
</dbReference>
<organism evidence="1 2">
    <name type="scientific">Flemingia macrophylla</name>
    <dbReference type="NCBI Taxonomy" id="520843"/>
    <lineage>
        <taxon>Eukaryota</taxon>
        <taxon>Viridiplantae</taxon>
        <taxon>Streptophyta</taxon>
        <taxon>Embryophyta</taxon>
        <taxon>Tracheophyta</taxon>
        <taxon>Spermatophyta</taxon>
        <taxon>Magnoliopsida</taxon>
        <taxon>eudicotyledons</taxon>
        <taxon>Gunneridae</taxon>
        <taxon>Pentapetalae</taxon>
        <taxon>rosids</taxon>
        <taxon>fabids</taxon>
        <taxon>Fabales</taxon>
        <taxon>Fabaceae</taxon>
        <taxon>Papilionoideae</taxon>
        <taxon>50 kb inversion clade</taxon>
        <taxon>NPAAA clade</taxon>
        <taxon>indigoferoid/millettioid clade</taxon>
        <taxon>Phaseoleae</taxon>
        <taxon>Flemingia</taxon>
    </lineage>
</organism>
<protein>
    <recommendedName>
        <fullName evidence="3">Ycf15</fullName>
    </recommendedName>
</protein>
<sequence>MSLSLYYFIIWISFTRRIANVKKDNFSLLPLQIPVGVVGLLLHNTNIQHPILSGAPNKPKKHMECR</sequence>
<proteinExistence type="predicted"/>